<gene>
    <name evidence="1" type="ORF">BDW02DRAFT_609173</name>
</gene>
<protein>
    <submittedName>
        <fullName evidence="1">Uncharacterized protein</fullName>
    </submittedName>
</protein>
<sequence length="220" mass="25241">MPPKKKMKMTRKKVGGPFTRQDMHTIAQETTTFLFFKLPAEMRNMIYGLAILDHDNMEPCDWRLKPPPVLVRSRKLGKWKSHHRHLQPAYPALSQVNRQTRYEFLSLYHVDHGLPILPRHIAAYVEEFYGSPGEPLPGPPHKGSLIVRLDDVKWGPWIHRPTMRLMEVEFVEQVLSVVNANPTFRCRFTSKSDEHVAIANELNNAVLNASGSTVAQVSQD</sequence>
<dbReference type="AlphaFoldDB" id="A0A6A5KRK5"/>
<dbReference type="InterPro" id="IPR038883">
    <property type="entry name" value="AN11006-like"/>
</dbReference>
<dbReference type="EMBL" id="ML975259">
    <property type="protein sequence ID" value="KAF1837656.1"/>
    <property type="molecule type" value="Genomic_DNA"/>
</dbReference>
<accession>A0A6A5KRK5</accession>
<dbReference type="PANTHER" id="PTHR42085:SF1">
    <property type="entry name" value="F-BOX DOMAIN-CONTAINING PROTEIN"/>
    <property type="match status" value="1"/>
</dbReference>
<organism evidence="1 2">
    <name type="scientific">Decorospora gaudefroyi</name>
    <dbReference type="NCBI Taxonomy" id="184978"/>
    <lineage>
        <taxon>Eukaryota</taxon>
        <taxon>Fungi</taxon>
        <taxon>Dikarya</taxon>
        <taxon>Ascomycota</taxon>
        <taxon>Pezizomycotina</taxon>
        <taxon>Dothideomycetes</taxon>
        <taxon>Pleosporomycetidae</taxon>
        <taxon>Pleosporales</taxon>
        <taxon>Pleosporineae</taxon>
        <taxon>Pleosporaceae</taxon>
        <taxon>Decorospora</taxon>
    </lineage>
</organism>
<proteinExistence type="predicted"/>
<keyword evidence="2" id="KW-1185">Reference proteome</keyword>
<dbReference type="PANTHER" id="PTHR42085">
    <property type="entry name" value="F-BOX DOMAIN-CONTAINING PROTEIN"/>
    <property type="match status" value="1"/>
</dbReference>
<dbReference type="Proteomes" id="UP000800040">
    <property type="component" value="Unassembled WGS sequence"/>
</dbReference>
<evidence type="ECO:0000313" key="2">
    <source>
        <dbReference type="Proteomes" id="UP000800040"/>
    </source>
</evidence>
<name>A0A6A5KRK5_9PLEO</name>
<reference evidence="1" key="1">
    <citation type="submission" date="2020-01" db="EMBL/GenBank/DDBJ databases">
        <authorList>
            <consortium name="DOE Joint Genome Institute"/>
            <person name="Haridas S."/>
            <person name="Albert R."/>
            <person name="Binder M."/>
            <person name="Bloem J."/>
            <person name="Labutti K."/>
            <person name="Salamov A."/>
            <person name="Andreopoulos B."/>
            <person name="Baker S.E."/>
            <person name="Barry K."/>
            <person name="Bills G."/>
            <person name="Bluhm B.H."/>
            <person name="Cannon C."/>
            <person name="Castanera R."/>
            <person name="Culley D.E."/>
            <person name="Daum C."/>
            <person name="Ezra D."/>
            <person name="Gonzalez J.B."/>
            <person name="Henrissat B."/>
            <person name="Kuo A."/>
            <person name="Liang C."/>
            <person name="Lipzen A."/>
            <person name="Lutzoni F."/>
            <person name="Magnuson J."/>
            <person name="Mondo S."/>
            <person name="Nolan M."/>
            <person name="Ohm R."/>
            <person name="Pangilinan J."/>
            <person name="Park H.-J."/>
            <person name="Ramirez L."/>
            <person name="Alfaro M."/>
            <person name="Sun H."/>
            <person name="Tritt A."/>
            <person name="Yoshinaga Y."/>
            <person name="Zwiers L.-H."/>
            <person name="Turgeon B.G."/>
            <person name="Goodwin S.B."/>
            <person name="Spatafora J.W."/>
            <person name="Crous P.W."/>
            <person name="Grigoriev I.V."/>
        </authorList>
    </citation>
    <scope>NUCLEOTIDE SEQUENCE</scope>
    <source>
        <strain evidence="1">P77</strain>
    </source>
</reference>
<evidence type="ECO:0000313" key="1">
    <source>
        <dbReference type="EMBL" id="KAF1837656.1"/>
    </source>
</evidence>